<dbReference type="RefSeq" id="WP_317996202.1">
    <property type="nucleotide sequence ID" value="NZ_AP025523.1"/>
</dbReference>
<evidence type="ECO:0008006" key="4">
    <source>
        <dbReference type="Google" id="ProtNLM"/>
    </source>
</evidence>
<dbReference type="Proteomes" id="UP001317532">
    <property type="component" value="Chromosome"/>
</dbReference>
<dbReference type="AlphaFoldDB" id="A0AAN1XVN2"/>
<feature type="transmembrane region" description="Helical" evidence="1">
    <location>
        <begin position="12"/>
        <end position="34"/>
    </location>
</feature>
<evidence type="ECO:0000313" key="2">
    <source>
        <dbReference type="EMBL" id="BDE05137.1"/>
    </source>
</evidence>
<organism evidence="2 3">
    <name type="scientific">Vulcanimicrobium alpinum</name>
    <dbReference type="NCBI Taxonomy" id="3016050"/>
    <lineage>
        <taxon>Bacteria</taxon>
        <taxon>Bacillati</taxon>
        <taxon>Vulcanimicrobiota</taxon>
        <taxon>Vulcanimicrobiia</taxon>
        <taxon>Vulcanimicrobiales</taxon>
        <taxon>Vulcanimicrobiaceae</taxon>
        <taxon>Vulcanimicrobium</taxon>
    </lineage>
</organism>
<feature type="transmembrane region" description="Helical" evidence="1">
    <location>
        <begin position="74"/>
        <end position="98"/>
    </location>
</feature>
<sequence>MNTTVLGSPVFSAIAAMLTVLLVGDFASTFFYHVPQHAWGKLHLRTHHDRRRSYWDHAVLSRDPQVLLDGLLGALPYIVLAIVCARISVAGAILGLALGQTHVWWRHTCELGWQTPAWFVRIARATGLVLPEDHNGHHVNPEIEFGDIFRFYDAPARATLGVLRSWTRTMKRRKPVSVRRAVSAKRRTVARRTVAKQTS</sequence>
<proteinExistence type="predicted"/>
<keyword evidence="1" id="KW-1133">Transmembrane helix</keyword>
<evidence type="ECO:0000313" key="3">
    <source>
        <dbReference type="Proteomes" id="UP001317532"/>
    </source>
</evidence>
<reference evidence="2 3" key="1">
    <citation type="journal article" date="2022" name="ISME Commun">
        <title>Vulcanimicrobium alpinus gen. nov. sp. nov., the first cultivated representative of the candidate phylum 'Eremiobacterota', is a metabolically versatile aerobic anoxygenic phototroph.</title>
        <authorList>
            <person name="Yabe S."/>
            <person name="Muto K."/>
            <person name="Abe K."/>
            <person name="Yokota A."/>
            <person name="Staudigel H."/>
            <person name="Tebo B.M."/>
        </authorList>
    </citation>
    <scope>NUCLEOTIDE SEQUENCE [LARGE SCALE GENOMIC DNA]</scope>
    <source>
        <strain evidence="2 3">WC8-2</strain>
    </source>
</reference>
<evidence type="ECO:0000256" key="1">
    <source>
        <dbReference type="SAM" id="Phobius"/>
    </source>
</evidence>
<dbReference type="KEGG" id="vab:WPS_04130"/>
<accession>A0AAN1XVN2</accession>
<gene>
    <name evidence="2" type="ORF">WPS_04130</name>
</gene>
<protein>
    <recommendedName>
        <fullName evidence="4">Fatty acid hydroxylase domain-containing protein</fullName>
    </recommendedName>
</protein>
<keyword evidence="3" id="KW-1185">Reference proteome</keyword>
<dbReference type="EMBL" id="AP025523">
    <property type="protein sequence ID" value="BDE05137.1"/>
    <property type="molecule type" value="Genomic_DNA"/>
</dbReference>
<name>A0AAN1XVN2_UNVUL</name>
<keyword evidence="1" id="KW-0812">Transmembrane</keyword>
<keyword evidence="1" id="KW-0472">Membrane</keyword>